<dbReference type="CDD" id="cd00075">
    <property type="entry name" value="HATPase"/>
    <property type="match status" value="1"/>
</dbReference>
<keyword evidence="6" id="KW-0418">Kinase</keyword>
<accession>A0A949WPY2</accession>
<dbReference type="GO" id="GO:0000155">
    <property type="term" value="F:phosphorelay sensor kinase activity"/>
    <property type="evidence" value="ECO:0007669"/>
    <property type="project" value="InterPro"/>
</dbReference>
<comment type="catalytic activity">
    <reaction evidence="1">
        <text>ATP + protein L-histidine = ADP + protein N-phospho-L-histidine.</text>
        <dbReference type="EC" id="2.7.13.3"/>
    </reaction>
</comment>
<dbReference type="GO" id="GO:0000156">
    <property type="term" value="F:phosphorelay response regulator activity"/>
    <property type="evidence" value="ECO:0007669"/>
    <property type="project" value="TreeGrafter"/>
</dbReference>
<feature type="transmembrane region" description="Helical" evidence="9">
    <location>
        <begin position="193"/>
        <end position="218"/>
    </location>
</feature>
<dbReference type="GO" id="GO:0005524">
    <property type="term" value="F:ATP binding"/>
    <property type="evidence" value="ECO:0007669"/>
    <property type="project" value="UniProtKB-KW"/>
</dbReference>
<dbReference type="Pfam" id="PF02518">
    <property type="entry name" value="HATPase_c"/>
    <property type="match status" value="1"/>
</dbReference>
<sequence length="450" mass="51074">MIECNIKKYKIFILASILLVIGLSNSFITQGAWFEIIFKIRKAIEVGDSGILILAAASMSFLYAMQSTFLFLGSILIVYYGKCGMFFNKLEAFSISFVIVIFLHMISWLIFDIPWEPVTTIFSLIIALIAFQKLFFERNGFLHISIVSIQVFFAFQWLNIMPMFSPYYIGKSDIPCSIKIAGMYLKAESVLNFTGFAFFIPFIFSAFVTAALFISHIVNIKIIRENYKKENEIQSMKAKVLENRILKEVKSLVHDLKTPLVTIQGLNSLIAVTQNEKKLQEYSERIEGAASKMSEMISSFLYDTSKQKLHTSELISYIRAQLPLEDDSIKIDIKIADVLPYICVNKIRVARAVINILENAIVAPYKCTYKHIDFEVRSDDRGIYIIVKDNGIGIKESELKKIFEIGYSTNKTSGLGLPFAKQVIEDNEGTIEIISEVDKGTVVIVFLPEI</sequence>
<keyword evidence="9" id="KW-0472">Membrane</keyword>
<evidence type="ECO:0000256" key="3">
    <source>
        <dbReference type="ARBA" id="ARBA00012438"/>
    </source>
</evidence>
<keyword evidence="9" id="KW-1133">Transmembrane helix</keyword>
<keyword evidence="9" id="KW-0812">Transmembrane</keyword>
<reference evidence="11" key="1">
    <citation type="submission" date="2020-12" db="EMBL/GenBank/DDBJ databases">
        <title>Clostridium thailandense sp. nov., a novel acetogenic bacterium isolated from peat land soil in Thailand.</title>
        <authorList>
            <person name="Chaikitkaew S."/>
            <person name="Birkeland N.K."/>
        </authorList>
    </citation>
    <scope>NUCLEOTIDE SEQUENCE</scope>
    <source>
        <strain evidence="11">PL3</strain>
    </source>
</reference>
<dbReference type="GO" id="GO:0007234">
    <property type="term" value="P:osmosensory signaling via phosphorelay pathway"/>
    <property type="evidence" value="ECO:0007669"/>
    <property type="project" value="TreeGrafter"/>
</dbReference>
<feature type="transmembrane region" description="Helical" evidence="9">
    <location>
        <begin position="141"/>
        <end position="158"/>
    </location>
</feature>
<dbReference type="InterPro" id="IPR050351">
    <property type="entry name" value="BphY/WalK/GraS-like"/>
</dbReference>
<dbReference type="RefSeq" id="WP_218319035.1">
    <property type="nucleotide sequence ID" value="NZ_JAEEGC010000016.1"/>
</dbReference>
<dbReference type="SMART" id="SM00388">
    <property type="entry name" value="HisKA"/>
    <property type="match status" value="1"/>
</dbReference>
<feature type="transmembrane region" description="Helical" evidence="9">
    <location>
        <begin position="117"/>
        <end position="136"/>
    </location>
</feature>
<proteinExistence type="predicted"/>
<name>A0A949WPY2_9CLOT</name>
<evidence type="ECO:0000259" key="10">
    <source>
        <dbReference type="PROSITE" id="PS50109"/>
    </source>
</evidence>
<dbReference type="PANTHER" id="PTHR42878:SF7">
    <property type="entry name" value="SENSOR HISTIDINE KINASE GLRK"/>
    <property type="match status" value="1"/>
</dbReference>
<keyword evidence="4" id="KW-0808">Transferase</keyword>
<dbReference type="AlphaFoldDB" id="A0A949WPY2"/>
<keyword evidence="8" id="KW-0902">Two-component regulatory system</keyword>
<dbReference type="InterPro" id="IPR003661">
    <property type="entry name" value="HisK_dim/P_dom"/>
</dbReference>
<dbReference type="Pfam" id="PF00512">
    <property type="entry name" value="HisKA"/>
    <property type="match status" value="1"/>
</dbReference>
<comment type="subcellular location">
    <subcellularLocation>
        <location evidence="2">Membrane</location>
    </subcellularLocation>
</comment>
<evidence type="ECO:0000313" key="12">
    <source>
        <dbReference type="Proteomes" id="UP000694308"/>
    </source>
</evidence>
<keyword evidence="7" id="KW-0067">ATP-binding</keyword>
<dbReference type="Proteomes" id="UP000694308">
    <property type="component" value="Unassembled WGS sequence"/>
</dbReference>
<dbReference type="InterPro" id="IPR003594">
    <property type="entry name" value="HATPase_dom"/>
</dbReference>
<feature type="transmembrane region" description="Helical" evidence="9">
    <location>
        <begin position="92"/>
        <end position="111"/>
    </location>
</feature>
<comment type="caution">
    <text evidence="11">The sequence shown here is derived from an EMBL/GenBank/DDBJ whole genome shotgun (WGS) entry which is preliminary data.</text>
</comment>
<dbReference type="PANTHER" id="PTHR42878">
    <property type="entry name" value="TWO-COMPONENT HISTIDINE KINASE"/>
    <property type="match status" value="1"/>
</dbReference>
<dbReference type="SMART" id="SM00387">
    <property type="entry name" value="HATPase_c"/>
    <property type="match status" value="1"/>
</dbReference>
<protein>
    <recommendedName>
        <fullName evidence="3">histidine kinase</fullName>
        <ecNumber evidence="3">2.7.13.3</ecNumber>
    </recommendedName>
</protein>
<evidence type="ECO:0000256" key="7">
    <source>
        <dbReference type="ARBA" id="ARBA00022840"/>
    </source>
</evidence>
<evidence type="ECO:0000256" key="8">
    <source>
        <dbReference type="ARBA" id="ARBA00023012"/>
    </source>
</evidence>
<dbReference type="EC" id="2.7.13.3" evidence="3"/>
<dbReference type="InterPro" id="IPR005467">
    <property type="entry name" value="His_kinase_dom"/>
</dbReference>
<dbReference type="GO" id="GO:0030295">
    <property type="term" value="F:protein kinase activator activity"/>
    <property type="evidence" value="ECO:0007669"/>
    <property type="project" value="TreeGrafter"/>
</dbReference>
<gene>
    <name evidence="11" type="ORF">I6U48_03600</name>
</gene>
<feature type="domain" description="Histidine kinase" evidence="10">
    <location>
        <begin position="251"/>
        <end position="450"/>
    </location>
</feature>
<dbReference type="PROSITE" id="PS50109">
    <property type="entry name" value="HIS_KIN"/>
    <property type="match status" value="1"/>
</dbReference>
<evidence type="ECO:0000256" key="6">
    <source>
        <dbReference type="ARBA" id="ARBA00022777"/>
    </source>
</evidence>
<keyword evidence="12" id="KW-1185">Reference proteome</keyword>
<feature type="transmembrane region" description="Helical" evidence="9">
    <location>
        <begin position="50"/>
        <end position="80"/>
    </location>
</feature>
<evidence type="ECO:0000256" key="2">
    <source>
        <dbReference type="ARBA" id="ARBA00004370"/>
    </source>
</evidence>
<dbReference type="EMBL" id="JAEEGC010000016">
    <property type="protein sequence ID" value="MBV7272001.1"/>
    <property type="molecule type" value="Genomic_DNA"/>
</dbReference>
<dbReference type="CDD" id="cd00082">
    <property type="entry name" value="HisKA"/>
    <property type="match status" value="1"/>
</dbReference>
<organism evidence="11 12">
    <name type="scientific">Clostridium thailandense</name>
    <dbReference type="NCBI Taxonomy" id="2794346"/>
    <lineage>
        <taxon>Bacteria</taxon>
        <taxon>Bacillati</taxon>
        <taxon>Bacillota</taxon>
        <taxon>Clostridia</taxon>
        <taxon>Eubacteriales</taxon>
        <taxon>Clostridiaceae</taxon>
        <taxon>Clostridium</taxon>
    </lineage>
</organism>
<keyword evidence="5" id="KW-0547">Nucleotide-binding</keyword>
<evidence type="ECO:0000256" key="9">
    <source>
        <dbReference type="SAM" id="Phobius"/>
    </source>
</evidence>
<evidence type="ECO:0000256" key="1">
    <source>
        <dbReference type="ARBA" id="ARBA00000085"/>
    </source>
</evidence>
<evidence type="ECO:0000313" key="11">
    <source>
        <dbReference type="EMBL" id="MBV7272001.1"/>
    </source>
</evidence>
<evidence type="ECO:0000256" key="4">
    <source>
        <dbReference type="ARBA" id="ARBA00022679"/>
    </source>
</evidence>
<evidence type="ECO:0000256" key="5">
    <source>
        <dbReference type="ARBA" id="ARBA00022741"/>
    </source>
</evidence>